<dbReference type="Proteomes" id="UP000050514">
    <property type="component" value="Unassembled WGS sequence"/>
</dbReference>
<organism evidence="1 2">
    <name type="scientific">Bellilinea caldifistulae</name>
    <dbReference type="NCBI Taxonomy" id="360411"/>
    <lineage>
        <taxon>Bacteria</taxon>
        <taxon>Bacillati</taxon>
        <taxon>Chloroflexota</taxon>
        <taxon>Anaerolineae</taxon>
        <taxon>Anaerolineales</taxon>
        <taxon>Anaerolineaceae</taxon>
        <taxon>Bellilinea</taxon>
    </lineage>
</organism>
<accession>A0A0P6XGY5</accession>
<sequence>MTVPGNWRNGLLAVKSGGDTAFRQGEGRVAGKILSVPLCQEKIGGLQAQGYACGKVAEGYACNILTYPAYAKSETNS</sequence>
<reference evidence="1 2" key="1">
    <citation type="submission" date="2015-07" db="EMBL/GenBank/DDBJ databases">
        <title>Draft genome of Bellilinea caldifistulae DSM 17877.</title>
        <authorList>
            <person name="Hemp J."/>
            <person name="Ward L.M."/>
            <person name="Pace L.A."/>
            <person name="Fischer W.W."/>
        </authorList>
    </citation>
    <scope>NUCLEOTIDE SEQUENCE [LARGE SCALE GENOMIC DNA]</scope>
    <source>
        <strain evidence="1 2">GOMI-1</strain>
    </source>
</reference>
<dbReference type="EMBL" id="LGHJ01000017">
    <property type="protein sequence ID" value="KPL74593.1"/>
    <property type="molecule type" value="Genomic_DNA"/>
</dbReference>
<keyword evidence="2" id="KW-1185">Reference proteome</keyword>
<evidence type="ECO:0000313" key="2">
    <source>
        <dbReference type="Proteomes" id="UP000050514"/>
    </source>
</evidence>
<dbReference type="STRING" id="360411.AC812_12425"/>
<protein>
    <submittedName>
        <fullName evidence="1">Uncharacterized protein</fullName>
    </submittedName>
</protein>
<dbReference type="AlphaFoldDB" id="A0A0P6XGY5"/>
<evidence type="ECO:0000313" key="1">
    <source>
        <dbReference type="EMBL" id="KPL74593.1"/>
    </source>
</evidence>
<gene>
    <name evidence="1" type="ORF">AC812_12425</name>
</gene>
<name>A0A0P6XGY5_9CHLR</name>
<proteinExistence type="predicted"/>
<comment type="caution">
    <text evidence="1">The sequence shown here is derived from an EMBL/GenBank/DDBJ whole genome shotgun (WGS) entry which is preliminary data.</text>
</comment>